<sequence length="105" mass="12284">MHFPIVLVKNLSFTASNKSIYDFFSQYGHIYQVRTSTKEQHQGQVFIIYDNIQSAERAAKEANGVNFQGRYLVTSIYQVDKSKIDQKVMTLKQEQIEELKQLYDI</sequence>
<protein>
    <recommendedName>
        <fullName evidence="3">RRM domain-containing protein</fullName>
    </recommendedName>
</protein>
<dbReference type="InterPro" id="IPR000504">
    <property type="entry name" value="RRM_dom"/>
</dbReference>
<dbReference type="OMA" id="HQPDKMV"/>
<dbReference type="EMBL" id="CH981525">
    <property type="protein sequence ID" value="EDK44072.1"/>
    <property type="molecule type" value="Genomic_DNA"/>
</dbReference>
<dbReference type="VEuPathDB" id="FungiDB:LELG_02251"/>
<dbReference type="GO" id="GO:0071013">
    <property type="term" value="C:catalytic step 2 spliceosome"/>
    <property type="evidence" value="ECO:0007669"/>
    <property type="project" value="TreeGrafter"/>
</dbReference>
<evidence type="ECO:0000256" key="1">
    <source>
        <dbReference type="ARBA" id="ARBA00022884"/>
    </source>
</evidence>
<dbReference type="GO" id="GO:0003723">
    <property type="term" value="F:RNA binding"/>
    <property type="evidence" value="ECO:0007669"/>
    <property type="project" value="UniProtKB-UniRule"/>
</dbReference>
<reference evidence="4 5" key="1">
    <citation type="journal article" date="2009" name="Nature">
        <title>Evolution of pathogenicity and sexual reproduction in eight Candida genomes.</title>
        <authorList>
            <person name="Butler G."/>
            <person name="Rasmussen M.D."/>
            <person name="Lin M.F."/>
            <person name="Santos M.A."/>
            <person name="Sakthikumar S."/>
            <person name="Munro C.A."/>
            <person name="Rheinbay E."/>
            <person name="Grabherr M."/>
            <person name="Forche A."/>
            <person name="Reedy J.L."/>
            <person name="Agrafioti I."/>
            <person name="Arnaud M.B."/>
            <person name="Bates S."/>
            <person name="Brown A.J."/>
            <person name="Brunke S."/>
            <person name="Costanzo M.C."/>
            <person name="Fitzpatrick D.A."/>
            <person name="de Groot P.W."/>
            <person name="Harris D."/>
            <person name="Hoyer L.L."/>
            <person name="Hube B."/>
            <person name="Klis F.M."/>
            <person name="Kodira C."/>
            <person name="Lennard N."/>
            <person name="Logue M.E."/>
            <person name="Martin R."/>
            <person name="Neiman A.M."/>
            <person name="Nikolaou E."/>
            <person name="Quail M.A."/>
            <person name="Quinn J."/>
            <person name="Santos M.C."/>
            <person name="Schmitzberger F.F."/>
            <person name="Sherlock G."/>
            <person name="Shah P."/>
            <person name="Silverstein K.A."/>
            <person name="Skrzypek M.S."/>
            <person name="Soll D."/>
            <person name="Staggs R."/>
            <person name="Stansfield I."/>
            <person name="Stumpf M.P."/>
            <person name="Sudbery P.E."/>
            <person name="Srikantha T."/>
            <person name="Zeng Q."/>
            <person name="Berman J."/>
            <person name="Berriman M."/>
            <person name="Heitman J."/>
            <person name="Gow N.A."/>
            <person name="Lorenz M.C."/>
            <person name="Birren B.W."/>
            <person name="Kellis M."/>
            <person name="Cuomo C.A."/>
        </authorList>
    </citation>
    <scope>NUCLEOTIDE SEQUENCE [LARGE SCALE GENOMIC DNA]</scope>
    <source>
        <strain evidence="5">ATCC 11503 / BCRC 21390 / CBS 2605 / JCM 1781 / NBRC 1676 / NRRL YB-4239</strain>
    </source>
</reference>
<dbReference type="InterPro" id="IPR051847">
    <property type="entry name" value="RNA_proc/Spliceosome_comp"/>
</dbReference>
<accession>A5DY14</accession>
<dbReference type="PROSITE" id="PS50102">
    <property type="entry name" value="RRM"/>
    <property type="match status" value="1"/>
</dbReference>
<dbReference type="Proteomes" id="UP000001996">
    <property type="component" value="Unassembled WGS sequence"/>
</dbReference>
<organism evidence="4 5">
    <name type="scientific">Lodderomyces elongisporus (strain ATCC 11503 / CBS 2605 / JCM 1781 / NBRC 1676 / NRRL YB-4239)</name>
    <name type="common">Yeast</name>
    <name type="synonym">Saccharomyces elongisporus</name>
    <dbReference type="NCBI Taxonomy" id="379508"/>
    <lineage>
        <taxon>Eukaryota</taxon>
        <taxon>Fungi</taxon>
        <taxon>Dikarya</taxon>
        <taxon>Ascomycota</taxon>
        <taxon>Saccharomycotina</taxon>
        <taxon>Pichiomycetes</taxon>
        <taxon>Debaryomycetaceae</taxon>
        <taxon>Candida/Lodderomyces clade</taxon>
        <taxon>Lodderomyces</taxon>
    </lineage>
</organism>
<dbReference type="eggNOG" id="KOG0114">
    <property type="taxonomic scope" value="Eukaryota"/>
</dbReference>
<dbReference type="GO" id="GO:0000398">
    <property type="term" value="P:mRNA splicing, via spliceosome"/>
    <property type="evidence" value="ECO:0007669"/>
    <property type="project" value="TreeGrafter"/>
</dbReference>
<feature type="domain" description="RRM" evidence="3">
    <location>
        <begin position="4"/>
        <end position="79"/>
    </location>
</feature>
<dbReference type="OrthoDB" id="275748at2759"/>
<dbReference type="SMART" id="SM00360">
    <property type="entry name" value="RRM"/>
    <property type="match status" value="1"/>
</dbReference>
<keyword evidence="1 2" id="KW-0694">RNA-binding</keyword>
<dbReference type="GO" id="GO:0005686">
    <property type="term" value="C:U2 snRNP"/>
    <property type="evidence" value="ECO:0007669"/>
    <property type="project" value="TreeGrafter"/>
</dbReference>
<dbReference type="GO" id="GO:0071011">
    <property type="term" value="C:precatalytic spliceosome"/>
    <property type="evidence" value="ECO:0007669"/>
    <property type="project" value="TreeGrafter"/>
</dbReference>
<dbReference type="STRING" id="379508.A5DY14"/>
<evidence type="ECO:0000259" key="3">
    <source>
        <dbReference type="PROSITE" id="PS50102"/>
    </source>
</evidence>
<dbReference type="PANTHER" id="PTHR45880">
    <property type="entry name" value="RNA-BINDING MOTIF PROTEIN, X-LINKED 2"/>
    <property type="match status" value="1"/>
</dbReference>
<keyword evidence="5" id="KW-1185">Reference proteome</keyword>
<proteinExistence type="predicted"/>
<dbReference type="SUPFAM" id="SSF54928">
    <property type="entry name" value="RNA-binding domain, RBD"/>
    <property type="match status" value="1"/>
</dbReference>
<dbReference type="Gene3D" id="3.30.70.330">
    <property type="match status" value="1"/>
</dbReference>
<evidence type="ECO:0000313" key="4">
    <source>
        <dbReference type="EMBL" id="EDK44072.1"/>
    </source>
</evidence>
<dbReference type="HOGENOM" id="CLU_012062_25_3_1"/>
<dbReference type="AlphaFoldDB" id="A5DY14"/>
<dbReference type="InParanoid" id="A5DY14"/>
<evidence type="ECO:0000256" key="2">
    <source>
        <dbReference type="PROSITE-ProRule" id="PRU00176"/>
    </source>
</evidence>
<dbReference type="Pfam" id="PF00076">
    <property type="entry name" value="RRM_1"/>
    <property type="match status" value="1"/>
</dbReference>
<dbReference type="InterPro" id="IPR035979">
    <property type="entry name" value="RBD_domain_sf"/>
</dbReference>
<name>A5DY14_LODEL</name>
<dbReference type="InterPro" id="IPR012677">
    <property type="entry name" value="Nucleotide-bd_a/b_plait_sf"/>
</dbReference>
<gene>
    <name evidence="4" type="ORF">LELG_02251</name>
</gene>
<dbReference type="PANTHER" id="PTHR45880:SF2">
    <property type="entry name" value="GLYCINE-RICH RNA-BINDING PROTEIN 4, MITOCHONDRIAL ISOFORM X1"/>
    <property type="match status" value="1"/>
</dbReference>
<evidence type="ECO:0000313" key="5">
    <source>
        <dbReference type="Proteomes" id="UP000001996"/>
    </source>
</evidence>